<feature type="transmembrane region" description="Helical" evidence="1">
    <location>
        <begin position="7"/>
        <end position="28"/>
    </location>
</feature>
<dbReference type="OrthoDB" id="2016046at2"/>
<dbReference type="AlphaFoldDB" id="A0A1M6RWC2"/>
<organism evidence="2 3">
    <name type="scientific">Anaerocolumna jejuensis DSM 15929</name>
    <dbReference type="NCBI Taxonomy" id="1121322"/>
    <lineage>
        <taxon>Bacteria</taxon>
        <taxon>Bacillati</taxon>
        <taxon>Bacillota</taxon>
        <taxon>Clostridia</taxon>
        <taxon>Lachnospirales</taxon>
        <taxon>Lachnospiraceae</taxon>
        <taxon>Anaerocolumna</taxon>
    </lineage>
</organism>
<keyword evidence="1" id="KW-0812">Transmembrane</keyword>
<dbReference type="Proteomes" id="UP000184386">
    <property type="component" value="Unassembled WGS sequence"/>
</dbReference>
<evidence type="ECO:0000256" key="1">
    <source>
        <dbReference type="SAM" id="Phobius"/>
    </source>
</evidence>
<keyword evidence="1" id="KW-1133">Transmembrane helix</keyword>
<evidence type="ECO:0000313" key="3">
    <source>
        <dbReference type="Proteomes" id="UP000184386"/>
    </source>
</evidence>
<evidence type="ECO:0000313" key="2">
    <source>
        <dbReference type="EMBL" id="SHK36835.1"/>
    </source>
</evidence>
<sequence length="370" mass="42663">MFKLKRKYIFAASAVILFSIIAFIVFLYPHSDTKVIKLGSLDNYTPIALNDKTITYNYLSNNDALTIGSYNIDLQKENNIVSADNFYLTYGMPAQIQNKVYLPITLNNMEHKLIQIDMADNTHKTVFTDNNSEPFDSVSTMNDSIFMLSGNTDKNGIYSSYIRKYNDTAKQMEPCIREESIGKEKGKIIKSFACHNDRIYTVTEEKNGSDKDIYINVYDGKEFTLLNKLNFNETIKSYILNNDIVQFYLFGDYIYIRDFSDTGIIGHITENSIKDILALPQLRIAYNSRNTNDDYYVFFMREGNEIYILDMKNDDLRKSILHLSENESIRNAISDGNNICVSILDDSNTDSYVTKETYIYSYEDLLKSSN</sequence>
<proteinExistence type="predicted"/>
<dbReference type="EMBL" id="FRAC01000011">
    <property type="protein sequence ID" value="SHK36835.1"/>
    <property type="molecule type" value="Genomic_DNA"/>
</dbReference>
<accession>A0A1M6RWC2</accession>
<name>A0A1M6RWC2_9FIRM</name>
<dbReference type="SUPFAM" id="SSF50998">
    <property type="entry name" value="Quinoprotein alcohol dehydrogenase-like"/>
    <property type="match status" value="1"/>
</dbReference>
<reference evidence="2 3" key="1">
    <citation type="submission" date="2016-11" db="EMBL/GenBank/DDBJ databases">
        <authorList>
            <person name="Jaros S."/>
            <person name="Januszkiewicz K."/>
            <person name="Wedrychowicz H."/>
        </authorList>
    </citation>
    <scope>NUCLEOTIDE SEQUENCE [LARGE SCALE GENOMIC DNA]</scope>
    <source>
        <strain evidence="2 3">DSM 15929</strain>
    </source>
</reference>
<dbReference type="RefSeq" id="WP_073275996.1">
    <property type="nucleotide sequence ID" value="NZ_FRAC01000011.1"/>
</dbReference>
<gene>
    <name evidence="2" type="ORF">SAMN02745136_02319</name>
</gene>
<keyword evidence="3" id="KW-1185">Reference proteome</keyword>
<protein>
    <submittedName>
        <fullName evidence="2">Uncharacterized protein</fullName>
    </submittedName>
</protein>
<dbReference type="InterPro" id="IPR011047">
    <property type="entry name" value="Quinoprotein_ADH-like_sf"/>
</dbReference>
<keyword evidence="1" id="KW-0472">Membrane</keyword>